<reference evidence="2" key="1">
    <citation type="submission" date="2023-03" db="EMBL/GenBank/DDBJ databases">
        <title>Massive genome expansion in bonnet fungi (Mycena s.s.) driven by repeated elements and novel gene families across ecological guilds.</title>
        <authorList>
            <consortium name="Lawrence Berkeley National Laboratory"/>
            <person name="Harder C.B."/>
            <person name="Miyauchi S."/>
            <person name="Viragh M."/>
            <person name="Kuo A."/>
            <person name="Thoen E."/>
            <person name="Andreopoulos B."/>
            <person name="Lu D."/>
            <person name="Skrede I."/>
            <person name="Drula E."/>
            <person name="Henrissat B."/>
            <person name="Morin E."/>
            <person name="Kohler A."/>
            <person name="Barry K."/>
            <person name="LaButti K."/>
            <person name="Morin E."/>
            <person name="Salamov A."/>
            <person name="Lipzen A."/>
            <person name="Mereny Z."/>
            <person name="Hegedus B."/>
            <person name="Baldrian P."/>
            <person name="Stursova M."/>
            <person name="Weitz H."/>
            <person name="Taylor A."/>
            <person name="Grigoriev I.V."/>
            <person name="Nagy L.G."/>
            <person name="Martin F."/>
            <person name="Kauserud H."/>
        </authorList>
    </citation>
    <scope>NUCLEOTIDE SEQUENCE</scope>
    <source>
        <strain evidence="2">CBHHK067</strain>
    </source>
</reference>
<comment type="caution">
    <text evidence="2">The sequence shown here is derived from an EMBL/GenBank/DDBJ whole genome shotgun (WGS) entry which is preliminary data.</text>
</comment>
<evidence type="ECO:0000313" key="3">
    <source>
        <dbReference type="Proteomes" id="UP001221757"/>
    </source>
</evidence>
<dbReference type="SUPFAM" id="SSF110296">
    <property type="entry name" value="Oligoxyloglucan reducing end-specific cellobiohydrolase"/>
    <property type="match status" value="1"/>
</dbReference>
<feature type="signal peptide" evidence="1">
    <location>
        <begin position="1"/>
        <end position="20"/>
    </location>
</feature>
<dbReference type="Proteomes" id="UP001221757">
    <property type="component" value="Unassembled WGS sequence"/>
</dbReference>
<sequence length="360" mass="38540">MHSDFPATLLLLLWSAAVSALTSVSPYTGVSIFKPPSSYIVPRTLYARTVLLPQDGTDQNVLLATWENYSPEPPLTWTPFSNVMDTQNGWGMRYQPFLYELTEAIGAFPAGTILCAGNSIPTNLSNTQIDVYASLNKGRTWQFVSHVAAGGLAEPTNGDTPVWEPFIMTFNHQIVIYYSDQRDPLHGQKLVHQVTSDLRTWGAVVDDVAYDAFAARPGMTTIALLPNGQYIITYEYCNSPQGGCVVTYRLASSPLTFNAAAPGTFLVATTGEVPTSSPNVAWTPTGGANGTIIVSANSHTGVFVNKALGAAGGWTYVQTNATRSYAREVRVLPTTSQIMLTGGGSLGGTTNAVTGTILQL</sequence>
<feature type="chain" id="PRO_5042096099" evidence="1">
    <location>
        <begin position="21"/>
        <end position="360"/>
    </location>
</feature>
<proteinExistence type="predicted"/>
<dbReference type="Gene3D" id="2.120.10.10">
    <property type="match status" value="1"/>
</dbReference>
<dbReference type="AlphaFoldDB" id="A0AAD7DTN1"/>
<dbReference type="PANTHER" id="PTHR38792:SF3">
    <property type="entry name" value="BNR_ASP-BOX REPEAT DOMAIN PROTEIN (AFU_ORTHOLOGUE AFUA_7G06430)-RELATED"/>
    <property type="match status" value="1"/>
</dbReference>
<organism evidence="2 3">
    <name type="scientific">Mycena rosella</name>
    <name type="common">Pink bonnet</name>
    <name type="synonym">Agaricus rosellus</name>
    <dbReference type="NCBI Taxonomy" id="1033263"/>
    <lineage>
        <taxon>Eukaryota</taxon>
        <taxon>Fungi</taxon>
        <taxon>Dikarya</taxon>
        <taxon>Basidiomycota</taxon>
        <taxon>Agaricomycotina</taxon>
        <taxon>Agaricomycetes</taxon>
        <taxon>Agaricomycetidae</taxon>
        <taxon>Agaricales</taxon>
        <taxon>Marasmiineae</taxon>
        <taxon>Mycenaceae</taxon>
        <taxon>Mycena</taxon>
    </lineage>
</organism>
<keyword evidence="1" id="KW-0732">Signal</keyword>
<name>A0AAD7DTN1_MYCRO</name>
<evidence type="ECO:0000256" key="1">
    <source>
        <dbReference type="SAM" id="SignalP"/>
    </source>
</evidence>
<dbReference type="EMBL" id="JARKIE010000028">
    <property type="protein sequence ID" value="KAJ7697816.1"/>
    <property type="molecule type" value="Genomic_DNA"/>
</dbReference>
<keyword evidence="3" id="KW-1185">Reference proteome</keyword>
<accession>A0AAD7DTN1</accession>
<gene>
    <name evidence="2" type="ORF">B0H17DRAFT_1158416</name>
</gene>
<evidence type="ECO:0000313" key="2">
    <source>
        <dbReference type="EMBL" id="KAJ7697816.1"/>
    </source>
</evidence>
<dbReference type="PANTHER" id="PTHR38792">
    <property type="entry name" value="BNR/ASP-BOX REPEAT DOMAIN PROTEIN (AFU_ORTHOLOGUE AFUA_7G06430)-RELATED"/>
    <property type="match status" value="1"/>
</dbReference>
<protein>
    <submittedName>
        <fullName evidence="2">BNR/Asp-box repeat protein</fullName>
    </submittedName>
</protein>